<dbReference type="EMBL" id="RDQH01000342">
    <property type="protein sequence ID" value="RXH71966.1"/>
    <property type="molecule type" value="Genomic_DNA"/>
</dbReference>
<gene>
    <name evidence="2" type="ORF">DVH24_025467</name>
</gene>
<protein>
    <submittedName>
        <fullName evidence="2">Uncharacterized protein</fullName>
    </submittedName>
</protein>
<reference evidence="2 3" key="1">
    <citation type="submission" date="2018-10" db="EMBL/GenBank/DDBJ databases">
        <title>A high-quality apple genome assembly.</title>
        <authorList>
            <person name="Hu J."/>
        </authorList>
    </citation>
    <scope>NUCLEOTIDE SEQUENCE [LARGE SCALE GENOMIC DNA]</scope>
    <source>
        <strain evidence="3">cv. HFTH1</strain>
        <tissue evidence="2">Young leaf</tissue>
    </source>
</reference>
<dbReference type="AlphaFoldDB" id="A0A498HKG5"/>
<evidence type="ECO:0000256" key="1">
    <source>
        <dbReference type="SAM" id="MobiDB-lite"/>
    </source>
</evidence>
<accession>A0A498HKG5</accession>
<sequence length="82" mass="9129">MGSQVSSPRPNAPLPTSDHDYQGYRGQVTAANMENRHRAPQNLQRPNKPINSDEAAIIYGGISVTEVYGTRTGKPINNRRFY</sequence>
<dbReference type="Proteomes" id="UP000290289">
    <property type="component" value="Chromosome 16"/>
</dbReference>
<comment type="caution">
    <text evidence="2">The sequence shown here is derived from an EMBL/GenBank/DDBJ whole genome shotgun (WGS) entry which is preliminary data.</text>
</comment>
<feature type="region of interest" description="Disordered" evidence="1">
    <location>
        <begin position="1"/>
        <end position="23"/>
    </location>
</feature>
<proteinExistence type="predicted"/>
<name>A0A498HKG5_MALDO</name>
<keyword evidence="3" id="KW-1185">Reference proteome</keyword>
<organism evidence="2 3">
    <name type="scientific">Malus domestica</name>
    <name type="common">Apple</name>
    <name type="synonym">Pyrus malus</name>
    <dbReference type="NCBI Taxonomy" id="3750"/>
    <lineage>
        <taxon>Eukaryota</taxon>
        <taxon>Viridiplantae</taxon>
        <taxon>Streptophyta</taxon>
        <taxon>Embryophyta</taxon>
        <taxon>Tracheophyta</taxon>
        <taxon>Spermatophyta</taxon>
        <taxon>Magnoliopsida</taxon>
        <taxon>eudicotyledons</taxon>
        <taxon>Gunneridae</taxon>
        <taxon>Pentapetalae</taxon>
        <taxon>rosids</taxon>
        <taxon>fabids</taxon>
        <taxon>Rosales</taxon>
        <taxon>Rosaceae</taxon>
        <taxon>Amygdaloideae</taxon>
        <taxon>Maleae</taxon>
        <taxon>Malus</taxon>
    </lineage>
</organism>
<evidence type="ECO:0000313" key="3">
    <source>
        <dbReference type="Proteomes" id="UP000290289"/>
    </source>
</evidence>
<evidence type="ECO:0000313" key="2">
    <source>
        <dbReference type="EMBL" id="RXH71966.1"/>
    </source>
</evidence>